<protein>
    <submittedName>
        <fullName evidence="3">Uncharacterized protein</fullName>
    </submittedName>
</protein>
<feature type="region of interest" description="Disordered" evidence="1">
    <location>
        <begin position="172"/>
        <end position="209"/>
    </location>
</feature>
<evidence type="ECO:0000256" key="2">
    <source>
        <dbReference type="SAM" id="Phobius"/>
    </source>
</evidence>
<sequence length="372" mass="39127">MSRRATTASGPCSAAVRSRLRAEQTVRCNRRQLRARRLQAATPAAWPPQAAAAAAAAAASSSAAASGAASAAAPPATAAALHAAAAVAPLASVVPEFPRFIDQPVRDWIGAAVENLQGFNADDAARLLLPDLVGLAGRLDGPTLLIGGILVLAFIYWEGGILLQELRERQRRQSERQRRQRRSSSIFDSWGGEDEGGADGVDGWDGGAGDEALQAEQQEQRRQQRQTRLDRASNTYLLRPVRSTSLAPGGGQLGLHVEGIGGTVMTSSVSHKHALLCRQWEKTGRKELAELASWGGLLPHGSAPAPALTLGSVAGTTHRLEVAALWQEHVAHLEGQGRHSLPQEQLESRLLARAASGLTGAAAVAGLPAFCR</sequence>
<evidence type="ECO:0000313" key="4">
    <source>
        <dbReference type="Proteomes" id="UP000239649"/>
    </source>
</evidence>
<accession>A0A2P6VNT2</accession>
<dbReference type="EMBL" id="LHPF02000002">
    <property type="protein sequence ID" value="PSC75763.1"/>
    <property type="molecule type" value="Genomic_DNA"/>
</dbReference>
<gene>
    <name evidence="3" type="ORF">C2E20_1169</name>
</gene>
<comment type="caution">
    <text evidence="3">The sequence shown here is derived from an EMBL/GenBank/DDBJ whole genome shotgun (WGS) entry which is preliminary data.</text>
</comment>
<feature type="transmembrane region" description="Helical" evidence="2">
    <location>
        <begin position="144"/>
        <end position="163"/>
    </location>
</feature>
<proteinExistence type="predicted"/>
<feature type="compositionally biased region" description="Gly residues" evidence="1">
    <location>
        <begin position="198"/>
        <end position="209"/>
    </location>
</feature>
<reference evidence="3 4" key="1">
    <citation type="journal article" date="2018" name="Plant J.">
        <title>Genome sequences of Chlorella sorokiniana UTEX 1602 and Micractinium conductrix SAG 241.80: implications to maltose excretion by a green alga.</title>
        <authorList>
            <person name="Arriola M.B."/>
            <person name="Velmurugan N."/>
            <person name="Zhang Y."/>
            <person name="Plunkett M.H."/>
            <person name="Hondzo H."/>
            <person name="Barney B.M."/>
        </authorList>
    </citation>
    <scope>NUCLEOTIDE SEQUENCE [LARGE SCALE GENOMIC DNA]</scope>
    <source>
        <strain evidence="3 4">SAG 241.80</strain>
    </source>
</reference>
<dbReference type="AlphaFoldDB" id="A0A2P6VNT2"/>
<keyword evidence="2" id="KW-1133">Transmembrane helix</keyword>
<keyword evidence="2" id="KW-0812">Transmembrane</keyword>
<keyword evidence="2" id="KW-0472">Membrane</keyword>
<evidence type="ECO:0000256" key="1">
    <source>
        <dbReference type="SAM" id="MobiDB-lite"/>
    </source>
</evidence>
<name>A0A2P6VNT2_9CHLO</name>
<keyword evidence="4" id="KW-1185">Reference proteome</keyword>
<evidence type="ECO:0000313" key="3">
    <source>
        <dbReference type="EMBL" id="PSC75763.1"/>
    </source>
</evidence>
<dbReference type="Proteomes" id="UP000239649">
    <property type="component" value="Unassembled WGS sequence"/>
</dbReference>
<organism evidence="3 4">
    <name type="scientific">Micractinium conductrix</name>
    <dbReference type="NCBI Taxonomy" id="554055"/>
    <lineage>
        <taxon>Eukaryota</taxon>
        <taxon>Viridiplantae</taxon>
        <taxon>Chlorophyta</taxon>
        <taxon>core chlorophytes</taxon>
        <taxon>Trebouxiophyceae</taxon>
        <taxon>Chlorellales</taxon>
        <taxon>Chlorellaceae</taxon>
        <taxon>Chlorella clade</taxon>
        <taxon>Micractinium</taxon>
    </lineage>
</organism>